<dbReference type="PROSITE" id="PS51257">
    <property type="entry name" value="PROKAR_LIPOPROTEIN"/>
    <property type="match status" value="1"/>
</dbReference>
<name>A0ABT4PFG3_9BACT</name>
<comment type="caution">
    <text evidence="1">The sequence shown here is derived from an EMBL/GenBank/DDBJ whole genome shotgun (WGS) entry which is preliminary data.</text>
</comment>
<gene>
    <name evidence="1" type="ORF">O6P32_03605</name>
</gene>
<proteinExistence type="predicted"/>
<accession>A0ABT4PFG3</accession>
<keyword evidence="2" id="KW-1185">Reference proteome</keyword>
<organism evidence="1 2">
    <name type="scientific">Phocaeicola acetigenes</name>
    <dbReference type="NCBI Taxonomy" id="3016083"/>
    <lineage>
        <taxon>Bacteria</taxon>
        <taxon>Pseudomonadati</taxon>
        <taxon>Bacteroidota</taxon>
        <taxon>Bacteroidia</taxon>
        <taxon>Bacteroidales</taxon>
        <taxon>Bacteroidaceae</taxon>
        <taxon>Phocaeicola</taxon>
    </lineage>
</organism>
<dbReference type="EMBL" id="JAPZVM010000002">
    <property type="protein sequence ID" value="MCZ8371791.1"/>
    <property type="molecule type" value="Genomic_DNA"/>
</dbReference>
<evidence type="ECO:0008006" key="3">
    <source>
        <dbReference type="Google" id="ProtNLM"/>
    </source>
</evidence>
<reference evidence="1" key="1">
    <citation type="submission" date="2022-12" db="EMBL/GenBank/DDBJ databases">
        <title>Phocaeicola acetigenes sp. nov., isolated feces from a healthy human.</title>
        <authorList>
            <person name="Do H."/>
            <person name="Ha Y.B."/>
            <person name="Kim J.-S."/>
            <person name="Suh M.K."/>
            <person name="Kim H.S."/>
            <person name="Lee J.-S."/>
        </authorList>
    </citation>
    <scope>NUCLEOTIDE SEQUENCE</scope>
    <source>
        <strain evidence="1">KGMB11183</strain>
    </source>
</reference>
<protein>
    <recommendedName>
        <fullName evidence="3">DUF4493 domain-containing protein</fullName>
    </recommendedName>
</protein>
<dbReference type="Proteomes" id="UP001141933">
    <property type="component" value="Unassembled WGS sequence"/>
</dbReference>
<sequence length="570" mass="62094">MNRLSTNKVLFGLWALSLFGMVSCVDNDYDLSKDIDMSVTVGGNDLTIPASDTKDITLEKIFDLEEGSAVQADSEGNYSLLQHGEGSDTKVSIEKVVIDGSEISAEAQEKWINFSVSAPDMLQAEIETNNTVSLNKTDLTQEVVSLSSAKINMPAWISIGVIYDKPVVLKKGATLTFPSYYTVSTDDSRCILNGKSQIVFNQDVQFSKQNPLTIRLNITEVRFADMEKGEGLLAPGHLVIEDDVIIKGTALIEGGEAVSVGITTEYRVERIELLQVTGMVDPDINVTIAPVKIENLPDFLKDETVRIDMTDPRIFLTVSNNSPVSVDFSAVLKSYKGGSNIASVVIGGTSSPIKIPAGKENYVICLHRQQGNVNGADESITVVNLNDLIQVIPDEIRMESIEARAVQEEIVLNLGEEYTVKTDYEINAPLQFNEGTTIVYNDSFDGWQGDLKDIYIKELVVSMDATNTIPLEMQMAVDAVDTEGQVLDDVTAVVSENIQAGTPENPVVTSLNITLKTSNPEAFQKLDGLKYSVSAHSSAQTAGQVLNKEQHLRLDKMVIKVKGGVTVDLN</sequence>
<evidence type="ECO:0000313" key="2">
    <source>
        <dbReference type="Proteomes" id="UP001141933"/>
    </source>
</evidence>
<evidence type="ECO:0000313" key="1">
    <source>
        <dbReference type="EMBL" id="MCZ8371791.1"/>
    </source>
</evidence>
<dbReference type="RefSeq" id="WP_269876850.1">
    <property type="nucleotide sequence ID" value="NZ_JAPZVM010000002.1"/>
</dbReference>